<evidence type="ECO:0000313" key="2">
    <source>
        <dbReference type="Proteomes" id="UP000887116"/>
    </source>
</evidence>
<protein>
    <submittedName>
        <fullName evidence="1">Protein FAM135A</fullName>
    </submittedName>
</protein>
<name>A0A8X6KGU6_TRICU</name>
<gene>
    <name evidence="1" type="primary">FAM135A</name>
    <name evidence="1" type="ORF">TNCT_505551</name>
</gene>
<comment type="caution">
    <text evidence="1">The sequence shown here is derived from an EMBL/GenBank/DDBJ whole genome shotgun (WGS) entry which is preliminary data.</text>
</comment>
<dbReference type="AlphaFoldDB" id="A0A8X6KGU6"/>
<proteinExistence type="predicted"/>
<dbReference type="EMBL" id="BMAO01021189">
    <property type="protein sequence ID" value="GFQ72691.1"/>
    <property type="molecule type" value="Genomic_DNA"/>
</dbReference>
<organism evidence="1 2">
    <name type="scientific">Trichonephila clavata</name>
    <name type="common">Joro spider</name>
    <name type="synonym">Nephila clavata</name>
    <dbReference type="NCBI Taxonomy" id="2740835"/>
    <lineage>
        <taxon>Eukaryota</taxon>
        <taxon>Metazoa</taxon>
        <taxon>Ecdysozoa</taxon>
        <taxon>Arthropoda</taxon>
        <taxon>Chelicerata</taxon>
        <taxon>Arachnida</taxon>
        <taxon>Araneae</taxon>
        <taxon>Araneomorphae</taxon>
        <taxon>Entelegynae</taxon>
        <taxon>Araneoidea</taxon>
        <taxon>Nephilidae</taxon>
        <taxon>Trichonephila</taxon>
    </lineage>
</organism>
<dbReference type="OrthoDB" id="273452at2759"/>
<sequence>MLLDVGNFFGECHKHIKSGLVPSKEQLFGPYEGMDSEDEFLMKANSDIAQICGAIIILWQKFLETVLGKEKIRQHLSRQRHFQRVKRFSEAFFIIERTRDSVLAPCDSSMEAYQEVSECLRKSAYFNLLPPLEVECIEFDGDLNSLPIVYEEHYQETAQRGSGNSRSSPRPF</sequence>
<evidence type="ECO:0000313" key="1">
    <source>
        <dbReference type="EMBL" id="GFQ72691.1"/>
    </source>
</evidence>
<dbReference type="Proteomes" id="UP000887116">
    <property type="component" value="Unassembled WGS sequence"/>
</dbReference>
<reference evidence="1" key="1">
    <citation type="submission" date="2020-07" db="EMBL/GenBank/DDBJ databases">
        <title>Multicomponent nature underlies the extraordinary mechanical properties of spider dragline silk.</title>
        <authorList>
            <person name="Kono N."/>
            <person name="Nakamura H."/>
            <person name="Mori M."/>
            <person name="Yoshida Y."/>
            <person name="Ohtoshi R."/>
            <person name="Malay A.D."/>
            <person name="Moran D.A.P."/>
            <person name="Tomita M."/>
            <person name="Numata K."/>
            <person name="Arakawa K."/>
        </authorList>
    </citation>
    <scope>NUCLEOTIDE SEQUENCE</scope>
</reference>
<keyword evidence="2" id="KW-1185">Reference proteome</keyword>
<accession>A0A8X6KGU6</accession>